<dbReference type="HOGENOM" id="CLU_2555988_0_0_0"/>
<dbReference type="Proteomes" id="UP000001025">
    <property type="component" value="Chromosome"/>
</dbReference>
<evidence type="ECO:0000313" key="2">
    <source>
        <dbReference type="Proteomes" id="UP000001025"/>
    </source>
</evidence>
<accession>Q7UGP0</accession>
<dbReference type="AlphaFoldDB" id="Q7UGP0"/>
<dbReference type="EMBL" id="BX294141">
    <property type="protein sequence ID" value="CAD78289.1"/>
    <property type="molecule type" value="Genomic_DNA"/>
</dbReference>
<protein>
    <submittedName>
        <fullName evidence="1">Uncharacterized protein</fullName>
    </submittedName>
</protein>
<keyword evidence="2" id="KW-1185">Reference proteome</keyword>
<dbReference type="EnsemblBacteria" id="CAD78289">
    <property type="protein sequence ID" value="CAD78289"/>
    <property type="gene ID" value="RB5102"/>
</dbReference>
<dbReference type="KEGG" id="rba:RB5102"/>
<gene>
    <name evidence="1" type="ordered locus">RB5102</name>
</gene>
<proteinExistence type="predicted"/>
<sequence length="82" mass="9554">METVSIRDRSCVLLGSLSRTCRREMLSLKRLRLFSDALVKRHRLTLFVFISSYKSLLAYFRGSQSDGLGERFKHCRNPRLSS</sequence>
<dbReference type="InParanoid" id="Q7UGP0"/>
<evidence type="ECO:0000313" key="1">
    <source>
        <dbReference type="EMBL" id="CAD78289.1"/>
    </source>
</evidence>
<organism evidence="1 2">
    <name type="scientific">Rhodopirellula baltica (strain DSM 10527 / NCIMB 13988 / SH1)</name>
    <dbReference type="NCBI Taxonomy" id="243090"/>
    <lineage>
        <taxon>Bacteria</taxon>
        <taxon>Pseudomonadati</taxon>
        <taxon>Planctomycetota</taxon>
        <taxon>Planctomycetia</taxon>
        <taxon>Pirellulales</taxon>
        <taxon>Pirellulaceae</taxon>
        <taxon>Rhodopirellula</taxon>
    </lineage>
</organism>
<name>Q7UGP0_RHOBA</name>
<reference evidence="1 2" key="1">
    <citation type="journal article" date="2003" name="Proc. Natl. Acad. Sci. U.S.A.">
        <title>Complete genome sequence of the marine planctomycete Pirellula sp. strain 1.</title>
        <authorList>
            <person name="Gloeckner F.O."/>
            <person name="Kube M."/>
            <person name="Bauer M."/>
            <person name="Teeling H."/>
            <person name="Lombardot T."/>
            <person name="Ludwig W."/>
            <person name="Gade D."/>
            <person name="Beck A."/>
            <person name="Borzym K."/>
            <person name="Heitmann K."/>
            <person name="Rabus R."/>
            <person name="Schlesner H."/>
            <person name="Amann R."/>
            <person name="Reinhardt R."/>
        </authorList>
    </citation>
    <scope>NUCLEOTIDE SEQUENCE [LARGE SCALE GENOMIC DNA]</scope>
    <source>
        <strain evidence="2">DSM 10527 / NCIMB 13988 / SH1</strain>
    </source>
</reference>